<dbReference type="PROSITE" id="PS51747">
    <property type="entry name" value="CYT_DCMP_DEAMINASES_2"/>
    <property type="match status" value="1"/>
</dbReference>
<dbReference type="Pfam" id="PF00383">
    <property type="entry name" value="dCMP_cyt_deam_1"/>
    <property type="match status" value="1"/>
</dbReference>
<dbReference type="InterPro" id="IPR002125">
    <property type="entry name" value="CMP_dCMP_dom"/>
</dbReference>
<dbReference type="PANTHER" id="PTHR11644:SF2">
    <property type="entry name" value="CYTIDINE DEAMINASE"/>
    <property type="match status" value="1"/>
</dbReference>
<dbReference type="InterPro" id="IPR016193">
    <property type="entry name" value="Cytidine_deaminase-like"/>
</dbReference>
<reference evidence="3 4" key="1">
    <citation type="submission" date="2018-11" db="EMBL/GenBank/DDBJ databases">
        <title>Schleiferia aggregans sp. nov., a moderately thermophilic heterotrophic bacterium isolated from microbial mats at a terrestrial hot spring.</title>
        <authorList>
            <person name="Iino T."/>
            <person name="Ohkuma M."/>
            <person name="Haruta S."/>
        </authorList>
    </citation>
    <scope>NUCLEOTIDE SEQUENCE [LARGE SCALE GENOMIC DNA]</scope>
    <source>
        <strain evidence="3 4">LA</strain>
    </source>
</reference>
<dbReference type="GO" id="GO:0072527">
    <property type="term" value="P:pyrimidine-containing compound metabolic process"/>
    <property type="evidence" value="ECO:0007669"/>
    <property type="project" value="UniProtKB-ARBA"/>
</dbReference>
<evidence type="ECO:0000313" key="4">
    <source>
        <dbReference type="Proteomes" id="UP000286715"/>
    </source>
</evidence>
<organism evidence="3 4">
    <name type="scientific">Thermaurantimonas aggregans</name>
    <dbReference type="NCBI Taxonomy" id="2173829"/>
    <lineage>
        <taxon>Bacteria</taxon>
        <taxon>Pseudomonadati</taxon>
        <taxon>Bacteroidota</taxon>
        <taxon>Flavobacteriia</taxon>
        <taxon>Flavobacteriales</taxon>
        <taxon>Schleiferiaceae</taxon>
        <taxon>Thermaurantimonas</taxon>
    </lineage>
</organism>
<dbReference type="PANTHER" id="PTHR11644">
    <property type="entry name" value="CYTIDINE DEAMINASE"/>
    <property type="match status" value="1"/>
</dbReference>
<dbReference type="Gene3D" id="3.40.140.10">
    <property type="entry name" value="Cytidine Deaminase, domain 2"/>
    <property type="match status" value="1"/>
</dbReference>
<evidence type="ECO:0000313" key="3">
    <source>
        <dbReference type="EMBL" id="GCD78085.1"/>
    </source>
</evidence>
<feature type="domain" description="CMP/dCMP-type deaminase" evidence="2">
    <location>
        <begin position="22"/>
        <end position="143"/>
    </location>
</feature>
<comment type="caution">
    <text evidence="3">The sequence shown here is derived from an EMBL/GenBank/DDBJ whole genome shotgun (WGS) entry which is preliminary data.</text>
</comment>
<dbReference type="InterPro" id="IPR050202">
    <property type="entry name" value="Cyt/Deoxycyt_deaminase"/>
</dbReference>
<dbReference type="GO" id="GO:0055086">
    <property type="term" value="P:nucleobase-containing small molecule metabolic process"/>
    <property type="evidence" value="ECO:0007669"/>
    <property type="project" value="UniProtKB-ARBA"/>
</dbReference>
<proteinExistence type="inferred from homology"/>
<comment type="similarity">
    <text evidence="1">Belongs to the cytidine and deoxycytidylate deaminase family.</text>
</comment>
<protein>
    <submittedName>
        <fullName evidence="3">Cytidine deaminase</fullName>
    </submittedName>
</protein>
<dbReference type="NCBIfam" id="NF004064">
    <property type="entry name" value="PRK05578.1"/>
    <property type="match status" value="1"/>
</dbReference>
<dbReference type="CDD" id="cd01283">
    <property type="entry name" value="cytidine_deaminase"/>
    <property type="match status" value="1"/>
</dbReference>
<evidence type="ECO:0000259" key="2">
    <source>
        <dbReference type="PROSITE" id="PS51747"/>
    </source>
</evidence>
<dbReference type="AlphaFoldDB" id="A0A401XM39"/>
<dbReference type="SUPFAM" id="SSF53927">
    <property type="entry name" value="Cytidine deaminase-like"/>
    <property type="match status" value="1"/>
</dbReference>
<keyword evidence="4" id="KW-1185">Reference proteome</keyword>
<sequence length="162" mass="17612">MRMNKKEIHLHYTTLHLTEADRETQDLVQEAQRAASRAHAPYSKFKVGAALLLSDGTIITGSNQENAAYPSGLCAERVALFQVGHLCNGQSIRKAAIAVPHVMGEQIIPPCGACLQVFAEYRNAQDSEIQVILANGSGHLLVAPDISTFLPFSFTNKHLSSD</sequence>
<dbReference type="GO" id="GO:0005829">
    <property type="term" value="C:cytosol"/>
    <property type="evidence" value="ECO:0007669"/>
    <property type="project" value="TreeGrafter"/>
</dbReference>
<dbReference type="EMBL" id="BHZE01000016">
    <property type="protein sequence ID" value="GCD78085.1"/>
    <property type="molecule type" value="Genomic_DNA"/>
</dbReference>
<dbReference type="Proteomes" id="UP000286715">
    <property type="component" value="Unassembled WGS sequence"/>
</dbReference>
<accession>A0A401XM39</accession>
<evidence type="ECO:0000256" key="1">
    <source>
        <dbReference type="ARBA" id="ARBA00006576"/>
    </source>
</evidence>
<dbReference type="GO" id="GO:0008270">
    <property type="term" value="F:zinc ion binding"/>
    <property type="evidence" value="ECO:0007669"/>
    <property type="project" value="TreeGrafter"/>
</dbReference>
<name>A0A401XM39_9FLAO</name>
<dbReference type="GO" id="GO:0004126">
    <property type="term" value="F:cytidine deaminase activity"/>
    <property type="evidence" value="ECO:0007669"/>
    <property type="project" value="TreeGrafter"/>
</dbReference>
<gene>
    <name evidence="3" type="primary">cdd</name>
    <name evidence="3" type="ORF">JCM31826_15670</name>
</gene>